<dbReference type="PROSITE" id="PS50879">
    <property type="entry name" value="RNASE_H_1"/>
    <property type="match status" value="1"/>
</dbReference>
<feature type="domain" description="RNase H type-1" evidence="1">
    <location>
        <begin position="64"/>
        <end position="125"/>
    </location>
</feature>
<dbReference type="InterPro" id="IPR012337">
    <property type="entry name" value="RNaseH-like_sf"/>
</dbReference>
<proteinExistence type="predicted"/>
<name>A0A0V0GLZ2_SOLCH</name>
<sequence>MKATPIFICWNLWKNRCASKYGGKQSSTTRVKFFISKELHMLIITTYPSIKWPNNWNEFISLVENCQHDIKVSGSALENPGRIGAGGLLRDHKGKLIYAFATPLGVGSNNQAEVMAAAFGMNWYI</sequence>
<protein>
    <submittedName>
        <fullName evidence="2">Putative ovule protein</fullName>
    </submittedName>
</protein>
<dbReference type="InterPro" id="IPR036397">
    <property type="entry name" value="RNaseH_sf"/>
</dbReference>
<reference evidence="2" key="1">
    <citation type="submission" date="2015-12" db="EMBL/GenBank/DDBJ databases">
        <title>Gene expression during late stages of embryo sac development: a critical building block for successful pollen-pistil interactions.</title>
        <authorList>
            <person name="Liu Y."/>
            <person name="Joly V."/>
            <person name="Sabar M."/>
            <person name="Matton D.P."/>
        </authorList>
    </citation>
    <scope>NUCLEOTIDE SEQUENCE</scope>
</reference>
<dbReference type="InterPro" id="IPR002156">
    <property type="entry name" value="RNaseH_domain"/>
</dbReference>
<dbReference type="CDD" id="cd06222">
    <property type="entry name" value="RNase_H_like"/>
    <property type="match status" value="1"/>
</dbReference>
<dbReference type="Gene3D" id="3.30.420.10">
    <property type="entry name" value="Ribonuclease H-like superfamily/Ribonuclease H"/>
    <property type="match status" value="1"/>
</dbReference>
<evidence type="ECO:0000313" key="2">
    <source>
        <dbReference type="EMBL" id="JAP09189.1"/>
    </source>
</evidence>
<organism evidence="2">
    <name type="scientific">Solanum chacoense</name>
    <name type="common">Chaco potato</name>
    <dbReference type="NCBI Taxonomy" id="4108"/>
    <lineage>
        <taxon>Eukaryota</taxon>
        <taxon>Viridiplantae</taxon>
        <taxon>Streptophyta</taxon>
        <taxon>Embryophyta</taxon>
        <taxon>Tracheophyta</taxon>
        <taxon>Spermatophyta</taxon>
        <taxon>Magnoliopsida</taxon>
        <taxon>eudicotyledons</taxon>
        <taxon>Gunneridae</taxon>
        <taxon>Pentapetalae</taxon>
        <taxon>asterids</taxon>
        <taxon>lamiids</taxon>
        <taxon>Solanales</taxon>
        <taxon>Solanaceae</taxon>
        <taxon>Solanoideae</taxon>
        <taxon>Solaneae</taxon>
        <taxon>Solanum</taxon>
    </lineage>
</organism>
<dbReference type="SUPFAM" id="SSF53098">
    <property type="entry name" value="Ribonuclease H-like"/>
    <property type="match status" value="1"/>
</dbReference>
<dbReference type="GO" id="GO:0004523">
    <property type="term" value="F:RNA-DNA hybrid ribonuclease activity"/>
    <property type="evidence" value="ECO:0007669"/>
    <property type="project" value="InterPro"/>
</dbReference>
<dbReference type="InterPro" id="IPR044730">
    <property type="entry name" value="RNase_H-like_dom_plant"/>
</dbReference>
<accession>A0A0V0GLZ2</accession>
<dbReference type="GO" id="GO:0003676">
    <property type="term" value="F:nucleic acid binding"/>
    <property type="evidence" value="ECO:0007669"/>
    <property type="project" value="InterPro"/>
</dbReference>
<dbReference type="AlphaFoldDB" id="A0A0V0GLZ2"/>
<dbReference type="InterPro" id="IPR053151">
    <property type="entry name" value="RNase_H-like"/>
</dbReference>
<dbReference type="PANTHER" id="PTHR47723">
    <property type="entry name" value="OS05G0353850 PROTEIN"/>
    <property type="match status" value="1"/>
</dbReference>
<evidence type="ECO:0000259" key="1">
    <source>
        <dbReference type="PROSITE" id="PS50879"/>
    </source>
</evidence>
<dbReference type="EMBL" id="GEDG01035477">
    <property type="protein sequence ID" value="JAP09189.1"/>
    <property type="molecule type" value="Transcribed_RNA"/>
</dbReference>
<dbReference type="PANTHER" id="PTHR47723:SF7">
    <property type="entry name" value="RNASE H FAMILY PROTEIN"/>
    <property type="match status" value="1"/>
</dbReference>